<evidence type="ECO:0000313" key="2">
    <source>
        <dbReference type="EMBL" id="SEI60413.1"/>
    </source>
</evidence>
<sequence>MKVLTLNTHAWMEEESYDKIEKIIDRILAKDYTFIALQEINQSIEAEEVEDPGFIQPEGDDPGIRIKADNFALLIVKGLRERGLNYYWSWTANHIGYDKYDEGVALLSQTPYTAESLRVSNSDDYTHHYTRRVLKAATRVNGNRWNILSCHYSWWKDGKGRELFKSEWDRTRTLLEDDDKTSHLIMGDFNNEATLAGEGYNYINMTTPFLSDTYTEAEKKVGEATVISAIDGWEGHADEKRIDYIFTDNRKHIDTYRVVFDNENGPIVSDHFGVEVELTEK</sequence>
<name>A0A1H6RXC5_9LACT</name>
<protein>
    <submittedName>
        <fullName evidence="2">Maltose 6'-phosphate phosphatase</fullName>
    </submittedName>
</protein>
<dbReference type="InterPro" id="IPR036691">
    <property type="entry name" value="Endo/exonu/phosph_ase_sf"/>
</dbReference>
<dbReference type="InterPro" id="IPR005135">
    <property type="entry name" value="Endo/exonuclease/phosphatase"/>
</dbReference>
<dbReference type="Proteomes" id="UP000198564">
    <property type="component" value="Unassembled WGS sequence"/>
</dbReference>
<evidence type="ECO:0000259" key="1">
    <source>
        <dbReference type="Pfam" id="PF03372"/>
    </source>
</evidence>
<proteinExistence type="predicted"/>
<evidence type="ECO:0000313" key="3">
    <source>
        <dbReference type="Proteomes" id="UP000198564"/>
    </source>
</evidence>
<dbReference type="AlphaFoldDB" id="A0A1H6RXC5"/>
<dbReference type="EMBL" id="FNYW01000005">
    <property type="protein sequence ID" value="SEI60413.1"/>
    <property type="molecule type" value="Genomic_DNA"/>
</dbReference>
<dbReference type="OrthoDB" id="9812537at2"/>
<feature type="domain" description="Endonuclease/exonuclease/phosphatase" evidence="1">
    <location>
        <begin position="19"/>
        <end position="271"/>
    </location>
</feature>
<accession>A0A1H6RXC5</accession>
<dbReference type="Gene3D" id="3.60.10.10">
    <property type="entry name" value="Endonuclease/exonuclease/phosphatase"/>
    <property type="match status" value="1"/>
</dbReference>
<dbReference type="GO" id="GO:0003824">
    <property type="term" value="F:catalytic activity"/>
    <property type="evidence" value="ECO:0007669"/>
    <property type="project" value="InterPro"/>
</dbReference>
<dbReference type="RefSeq" id="WP_091633088.1">
    <property type="nucleotide sequence ID" value="NZ_FNYW01000005.1"/>
</dbReference>
<reference evidence="3" key="1">
    <citation type="submission" date="2016-10" db="EMBL/GenBank/DDBJ databases">
        <authorList>
            <person name="Varghese N."/>
            <person name="Submissions S."/>
        </authorList>
    </citation>
    <scope>NUCLEOTIDE SEQUENCE [LARGE SCALE GENOMIC DNA]</scope>
    <source>
        <strain evidence="3">DSM 25751</strain>
    </source>
</reference>
<dbReference type="Pfam" id="PF03372">
    <property type="entry name" value="Exo_endo_phos"/>
    <property type="match status" value="1"/>
</dbReference>
<dbReference type="CDD" id="cd09079">
    <property type="entry name" value="RgfB-like"/>
    <property type="match status" value="1"/>
</dbReference>
<organism evidence="2 3">
    <name type="scientific">Alkalibacterium gilvum</name>
    <dbReference type="NCBI Taxonomy" id="1130080"/>
    <lineage>
        <taxon>Bacteria</taxon>
        <taxon>Bacillati</taxon>
        <taxon>Bacillota</taxon>
        <taxon>Bacilli</taxon>
        <taxon>Lactobacillales</taxon>
        <taxon>Carnobacteriaceae</taxon>
        <taxon>Alkalibacterium</taxon>
    </lineage>
</organism>
<gene>
    <name evidence="2" type="ORF">SAMN04488113_10523</name>
</gene>
<dbReference type="STRING" id="1130080.SAMN04488113_10523"/>
<keyword evidence="3" id="KW-1185">Reference proteome</keyword>
<dbReference type="SUPFAM" id="SSF56219">
    <property type="entry name" value="DNase I-like"/>
    <property type="match status" value="1"/>
</dbReference>